<dbReference type="Pfam" id="PF01270">
    <property type="entry name" value="Glyco_hydro_8"/>
    <property type="match status" value="1"/>
</dbReference>
<keyword evidence="4 9" id="KW-0378">Hydrolase</keyword>
<dbReference type="Gene3D" id="1.50.10.10">
    <property type="match status" value="1"/>
</dbReference>
<dbReference type="STRING" id="767434.Fraau_2356"/>
<keyword evidence="7 9" id="KW-0119">Carbohydrate metabolism</keyword>
<dbReference type="GO" id="GO:0008810">
    <property type="term" value="F:cellulase activity"/>
    <property type="evidence" value="ECO:0007669"/>
    <property type="project" value="UniProtKB-EC"/>
</dbReference>
<evidence type="ECO:0000313" key="10">
    <source>
        <dbReference type="EMBL" id="AFC86723.1"/>
    </source>
</evidence>
<gene>
    <name evidence="10" type="ordered locus">Fraau_2356</name>
</gene>
<evidence type="ECO:0000313" key="11">
    <source>
        <dbReference type="Proteomes" id="UP000005234"/>
    </source>
</evidence>
<keyword evidence="6 9" id="KW-0326">Glycosidase</keyword>
<proteinExistence type="inferred from homology"/>
<protein>
    <recommendedName>
        <fullName evidence="9">Glucanase</fullName>
        <ecNumber evidence="9">3.2.1.-</ecNumber>
    </recommendedName>
</protein>
<keyword evidence="5" id="KW-0136">Cellulose degradation</keyword>
<dbReference type="Proteomes" id="UP000005234">
    <property type="component" value="Chromosome"/>
</dbReference>
<name>H8L5Y0_FRAAD</name>
<keyword evidence="3" id="KW-0732">Signal</keyword>
<keyword evidence="7 9" id="KW-0624">Polysaccharide degradation</keyword>
<evidence type="ECO:0000256" key="6">
    <source>
        <dbReference type="ARBA" id="ARBA00023295"/>
    </source>
</evidence>
<sequence>MSDVRNDARRRLLKWGLGFSLLMQGRGVNATGTLGAADWPEWNDFVTSLLRPDGRIVDLATADQRTTSEAQGYGMFFALVNNDVALFAKMWNWVDANLLSGGSGGLPAWLWAQDADGVMRVLDANSASDADMWIAYSLLEAGRLWHRMDYSEAGRRLLQSVAEQEMAAVPGLGPMVMPGLQGFSGPGWWRFNPSYMPLQLLRRFGLEFPADASWARMPAQALKLIQSSAPMGFVPDWIRWDGQAMIVDPDKGALGSWDAIRTYLWAGMLAATDPLRTPLLAALHGPSDLIDKGRDLPEKMDTRHGIGFGMESSGYAGALLPYLLACGSRSGLMAQQGMIPPASQYRAMGLPYYQRAMILFGTGFIQHRFRFDEEGRMVPAWCPGSRA</sequence>
<dbReference type="NCBIfam" id="NF008305">
    <property type="entry name" value="PRK11097.1"/>
    <property type="match status" value="1"/>
</dbReference>
<dbReference type="InterPro" id="IPR002037">
    <property type="entry name" value="Glyco_hydro_8"/>
</dbReference>
<dbReference type="HOGENOM" id="CLU_037297_0_0_6"/>
<dbReference type="GO" id="GO:0030245">
    <property type="term" value="P:cellulose catabolic process"/>
    <property type="evidence" value="ECO:0007669"/>
    <property type="project" value="UniProtKB-KW"/>
</dbReference>
<dbReference type="eggNOG" id="COG3405">
    <property type="taxonomic scope" value="Bacteria"/>
</dbReference>
<dbReference type="InterPro" id="IPR008928">
    <property type="entry name" value="6-hairpin_glycosidase_sf"/>
</dbReference>
<dbReference type="PRINTS" id="PR00735">
    <property type="entry name" value="GLHYDRLASE8"/>
</dbReference>
<dbReference type="InterPro" id="IPR012341">
    <property type="entry name" value="6hp_glycosidase-like_sf"/>
</dbReference>
<dbReference type="AlphaFoldDB" id="H8L5Y0"/>
<feature type="active site" description="Nucleophile" evidence="8">
    <location>
        <position position="129"/>
    </location>
</feature>
<dbReference type="PROSITE" id="PS00812">
    <property type="entry name" value="GLYCOSYL_HYDROL_F8"/>
    <property type="match status" value="1"/>
</dbReference>
<comment type="catalytic activity">
    <reaction evidence="1">
        <text>Endohydrolysis of (1-&gt;4)-beta-D-glucosidic linkages in cellulose, lichenin and cereal beta-D-glucans.</text>
        <dbReference type="EC" id="3.2.1.4"/>
    </reaction>
</comment>
<dbReference type="KEGG" id="fau:Fraau_2356"/>
<dbReference type="InterPro" id="IPR019834">
    <property type="entry name" value="Glyco_hydro_8_CS"/>
</dbReference>
<dbReference type="EMBL" id="CP003350">
    <property type="protein sequence ID" value="AFC86723.1"/>
    <property type="molecule type" value="Genomic_DNA"/>
</dbReference>
<accession>H8L5Y0</accession>
<reference evidence="10" key="1">
    <citation type="submission" date="2012-02" db="EMBL/GenBank/DDBJ databases">
        <title>The complete genome of Frateuria aurantia DSM 6220.</title>
        <authorList>
            <consortium name="US DOE Joint Genome Institute (JGI-PGF)"/>
            <person name="Lucas S."/>
            <person name="Copeland A."/>
            <person name="Lapidus A."/>
            <person name="Glavina del Rio T."/>
            <person name="Dalin E."/>
            <person name="Tice H."/>
            <person name="Bruce D."/>
            <person name="Goodwin L."/>
            <person name="Pitluck S."/>
            <person name="Peters L."/>
            <person name="Ovchinnikova G."/>
            <person name="Teshima H."/>
            <person name="Kyrpides N."/>
            <person name="Mavromatis K."/>
            <person name="Ivanova N."/>
            <person name="Brettin T."/>
            <person name="Detter J.C."/>
            <person name="Han C."/>
            <person name="Larimer F."/>
            <person name="Land M."/>
            <person name="Hauser L."/>
            <person name="Markowitz V."/>
            <person name="Cheng J.-F."/>
            <person name="Hugenholtz P."/>
            <person name="Woyke T."/>
            <person name="Wu D."/>
            <person name="Brambilla E."/>
            <person name="Klenk H.-P."/>
            <person name="Eisen J.A."/>
        </authorList>
    </citation>
    <scope>NUCLEOTIDE SEQUENCE</scope>
    <source>
        <strain evidence="10">DSM 6220</strain>
    </source>
</reference>
<evidence type="ECO:0000256" key="5">
    <source>
        <dbReference type="ARBA" id="ARBA00023001"/>
    </source>
</evidence>
<evidence type="ECO:0000256" key="2">
    <source>
        <dbReference type="ARBA" id="ARBA00009209"/>
    </source>
</evidence>
<evidence type="ECO:0000256" key="3">
    <source>
        <dbReference type="ARBA" id="ARBA00022729"/>
    </source>
</evidence>
<evidence type="ECO:0000256" key="7">
    <source>
        <dbReference type="ARBA" id="ARBA00023326"/>
    </source>
</evidence>
<organism evidence="10 11">
    <name type="scientific">Frateuria aurantia (strain ATCC 33424 / DSM 6220 / KCTC 2777 / LMG 1558 / NBRC 3245 / NCIMB 13370)</name>
    <name type="common">Acetobacter aurantius</name>
    <dbReference type="NCBI Taxonomy" id="767434"/>
    <lineage>
        <taxon>Bacteria</taxon>
        <taxon>Pseudomonadati</taxon>
        <taxon>Pseudomonadota</taxon>
        <taxon>Gammaproteobacteria</taxon>
        <taxon>Lysobacterales</taxon>
        <taxon>Rhodanobacteraceae</taxon>
        <taxon>Frateuria</taxon>
    </lineage>
</organism>
<evidence type="ECO:0000256" key="8">
    <source>
        <dbReference type="PROSITE-ProRule" id="PRU10058"/>
    </source>
</evidence>
<dbReference type="EC" id="3.2.1.-" evidence="9"/>
<evidence type="ECO:0000256" key="9">
    <source>
        <dbReference type="RuleBase" id="RU361167"/>
    </source>
</evidence>
<evidence type="ECO:0000256" key="4">
    <source>
        <dbReference type="ARBA" id="ARBA00022801"/>
    </source>
</evidence>
<comment type="similarity">
    <text evidence="2 9">Belongs to the glycosyl hydrolase 8 (cellulase D) family.</text>
</comment>
<evidence type="ECO:0000256" key="1">
    <source>
        <dbReference type="ARBA" id="ARBA00000966"/>
    </source>
</evidence>
<keyword evidence="11" id="KW-1185">Reference proteome</keyword>
<dbReference type="SUPFAM" id="SSF48208">
    <property type="entry name" value="Six-hairpin glycosidases"/>
    <property type="match status" value="1"/>
</dbReference>